<dbReference type="Proteomes" id="UP000274545">
    <property type="component" value="Unassembled WGS sequence"/>
</dbReference>
<evidence type="ECO:0000313" key="3">
    <source>
        <dbReference type="EMBL" id="RUP75704.1"/>
    </source>
</evidence>
<keyword evidence="1" id="KW-0472">Membrane</keyword>
<dbReference type="STRING" id="2138.SMSRO_v1c03100"/>
<comment type="caution">
    <text evidence="2">The sequence shown here is derived from an EMBL/GenBank/DDBJ whole genome shotgun (WGS) entry which is preliminary data.</text>
</comment>
<dbReference type="AlphaFoldDB" id="A0A2P6FAY9"/>
<feature type="transmembrane region" description="Helical" evidence="1">
    <location>
        <begin position="119"/>
        <end position="147"/>
    </location>
</feature>
<keyword evidence="4" id="KW-1185">Reference proteome</keyword>
<keyword evidence="1" id="KW-0812">Transmembrane</keyword>
<reference evidence="2 4" key="2">
    <citation type="journal article" date="2015" name="MBio">
        <title>Genome sequence of the Drosophila melanogaster male-killing Spiroplasma strain MSRO endosymbiont.</title>
        <authorList>
            <person name="Paredes J.C."/>
            <person name="Herren J.K."/>
            <person name="Schupfer F."/>
            <person name="Marin R."/>
            <person name="Claverol S."/>
            <person name="Kuo C.H."/>
            <person name="Lemaitre B."/>
            <person name="Beven L."/>
        </authorList>
    </citation>
    <scope>NUCLEOTIDE SEQUENCE [LARGE SCALE GENOMIC DNA]</scope>
    <source>
        <strain evidence="2 4">MSRO</strain>
    </source>
</reference>
<evidence type="ECO:0000256" key="1">
    <source>
        <dbReference type="SAM" id="Phobius"/>
    </source>
</evidence>
<evidence type="ECO:0000313" key="4">
    <source>
        <dbReference type="Proteomes" id="UP000031565"/>
    </source>
</evidence>
<name>A0A2P6FAY9_9MOLU</name>
<dbReference type="RefSeq" id="WP_040092821.1">
    <property type="nucleotide sequence ID" value="NZ_CM020866.1"/>
</dbReference>
<dbReference type="OrthoDB" id="388631at2"/>
<feature type="transmembrane region" description="Helical" evidence="1">
    <location>
        <begin position="159"/>
        <end position="182"/>
    </location>
</feature>
<dbReference type="Proteomes" id="UP000031565">
    <property type="component" value="Unassembled WGS sequence"/>
</dbReference>
<reference evidence="3 5" key="4">
    <citation type="journal article" date="2019" name="Genome Biol. Evol.">
        <title>Toxin and genome evolution in a Drosophila defensive symbiosis.</title>
        <authorList>
            <person name="Ballinger M.J."/>
            <person name="Gawryluk R.M."/>
            <person name="Perlman S.J."/>
        </authorList>
    </citation>
    <scope>NUCLEOTIDE SEQUENCE [LARGE SCALE GENOMIC DNA]</scope>
    <source>
        <strain evidence="3">SNeo</strain>
        <strain evidence="5">sNeo</strain>
    </source>
</reference>
<dbReference type="EMBL" id="RAHC01000015">
    <property type="protein sequence ID" value="RUP75704.1"/>
    <property type="molecule type" value="Genomic_DNA"/>
</dbReference>
<evidence type="ECO:0000313" key="2">
    <source>
        <dbReference type="EMBL" id="PQM30554.1"/>
    </source>
</evidence>
<feature type="transmembrane region" description="Helical" evidence="1">
    <location>
        <begin position="12"/>
        <end position="36"/>
    </location>
</feature>
<proteinExistence type="predicted"/>
<dbReference type="EMBL" id="JTLV02000001">
    <property type="protein sequence ID" value="PQM30554.1"/>
    <property type="molecule type" value="Genomic_DNA"/>
</dbReference>
<reference evidence="2" key="1">
    <citation type="submission" date="2014-10" db="EMBL/GenBank/DDBJ databases">
        <authorList>
            <person name="Seo M.-J."/>
            <person name="Seok Y.J."/>
            <person name="Cha I.-T."/>
        </authorList>
    </citation>
    <scope>NUCLEOTIDE SEQUENCE</scope>
    <source>
        <strain evidence="2">MSRO</strain>
    </source>
</reference>
<accession>A0A2P6FAY9</accession>
<evidence type="ECO:0000313" key="5">
    <source>
        <dbReference type="Proteomes" id="UP000274545"/>
    </source>
</evidence>
<protein>
    <submittedName>
        <fullName evidence="2">Uncharacterized protein</fullName>
    </submittedName>
</protein>
<sequence>MFGLAQITGLVYFVFIVITGLFILGWLTFGFVLLGYKRRKTALEPRKLLRKMLDDNDFQDVNIGERKRIIKARNFSKISNAVVIRQNDYKDQSIAKIYDIIFHFYYVYNKKTKESKSFFWLKFLSWFLVFDLFLFIGTTILVVLTQFLKDSDVINGMGIAIQVLSIMGIIFLILGWFCWINLVEHYRQDLITLATEYLSDKDLKTFKIYTSFKAFFPFSENVICLC</sequence>
<gene>
    <name evidence="3" type="ORF">D6D54_07935</name>
    <name evidence="2" type="ORF">SMSRO_SF003230</name>
</gene>
<reference evidence="2" key="3">
    <citation type="submission" date="2017-11" db="EMBL/GenBank/DDBJ databases">
        <title>Cell-free culture of the endosymbiotic bacteria Spiroplasma poulsonii highlights bacterial genes involved in host-symbiont interactions.</title>
        <authorList>
            <person name="Masson F."/>
            <person name="Calderon Copete S.P."/>
            <person name="Schupfer F."/>
            <person name="Garcia-Arraez G."/>
            <person name="Lemaitre B."/>
        </authorList>
    </citation>
    <scope>NUCLEOTIDE SEQUENCE</scope>
    <source>
        <strain evidence="2">MSRO</strain>
    </source>
</reference>
<keyword evidence="1" id="KW-1133">Transmembrane helix</keyword>
<organism evidence="2 4">
    <name type="scientific">Spiroplasma poulsonii</name>
    <dbReference type="NCBI Taxonomy" id="2138"/>
    <lineage>
        <taxon>Bacteria</taxon>
        <taxon>Bacillati</taxon>
        <taxon>Mycoplasmatota</taxon>
        <taxon>Mollicutes</taxon>
        <taxon>Entomoplasmatales</taxon>
        <taxon>Spiroplasmataceae</taxon>
        <taxon>Spiroplasma</taxon>
    </lineage>
</organism>